<evidence type="ECO:0000256" key="1">
    <source>
        <dbReference type="ARBA" id="ARBA00004141"/>
    </source>
</evidence>
<evidence type="ECO:0000313" key="10">
    <source>
        <dbReference type="Proteomes" id="UP001597180"/>
    </source>
</evidence>
<keyword evidence="5 8" id="KW-0812">Transmembrane</keyword>
<dbReference type="PANTHER" id="PTHR34975:SF2">
    <property type="entry name" value="SPORE GERMINATION PROTEIN A2"/>
    <property type="match status" value="1"/>
</dbReference>
<keyword evidence="3" id="KW-0813">Transport</keyword>
<feature type="transmembrane region" description="Helical" evidence="8">
    <location>
        <begin position="216"/>
        <end position="239"/>
    </location>
</feature>
<comment type="subcellular location">
    <subcellularLocation>
        <location evidence="1">Membrane</location>
        <topology evidence="1">Multi-pass membrane protein</topology>
    </subcellularLocation>
</comment>
<reference evidence="10" key="1">
    <citation type="journal article" date="2019" name="Int. J. Syst. Evol. Microbiol.">
        <title>The Global Catalogue of Microorganisms (GCM) 10K type strain sequencing project: providing services to taxonomists for standard genome sequencing and annotation.</title>
        <authorList>
            <consortium name="The Broad Institute Genomics Platform"/>
            <consortium name="The Broad Institute Genome Sequencing Center for Infectious Disease"/>
            <person name="Wu L."/>
            <person name="Ma J."/>
        </authorList>
    </citation>
    <scope>NUCLEOTIDE SEQUENCE [LARGE SCALE GENOMIC DNA]</scope>
    <source>
        <strain evidence="10">CCUG 53270</strain>
    </source>
</reference>
<name>A0ABW3UXC7_9BACL</name>
<dbReference type="Proteomes" id="UP001597180">
    <property type="component" value="Unassembled WGS sequence"/>
</dbReference>
<keyword evidence="7 8" id="KW-0472">Membrane</keyword>
<keyword evidence="10" id="KW-1185">Reference proteome</keyword>
<feature type="transmembrane region" description="Helical" evidence="8">
    <location>
        <begin position="269"/>
        <end position="289"/>
    </location>
</feature>
<feature type="transmembrane region" description="Helical" evidence="8">
    <location>
        <begin position="246"/>
        <end position="263"/>
    </location>
</feature>
<dbReference type="Gene3D" id="1.20.1740.10">
    <property type="entry name" value="Amino acid/polyamine transporter I"/>
    <property type="match status" value="1"/>
</dbReference>
<evidence type="ECO:0000256" key="5">
    <source>
        <dbReference type="ARBA" id="ARBA00022692"/>
    </source>
</evidence>
<dbReference type="NCBIfam" id="TIGR00912">
    <property type="entry name" value="2A0309"/>
    <property type="match status" value="1"/>
</dbReference>
<organism evidence="9 10">
    <name type="scientific">Paenibacillus vulneris</name>
    <dbReference type="NCBI Taxonomy" id="1133364"/>
    <lineage>
        <taxon>Bacteria</taxon>
        <taxon>Bacillati</taxon>
        <taxon>Bacillota</taxon>
        <taxon>Bacilli</taxon>
        <taxon>Bacillales</taxon>
        <taxon>Paenibacillaceae</taxon>
        <taxon>Paenibacillus</taxon>
    </lineage>
</organism>
<evidence type="ECO:0000256" key="2">
    <source>
        <dbReference type="ARBA" id="ARBA00007998"/>
    </source>
</evidence>
<protein>
    <submittedName>
        <fullName evidence="9">Endospore germination permease</fullName>
    </submittedName>
</protein>
<dbReference type="RefSeq" id="WP_345593908.1">
    <property type="nucleotide sequence ID" value="NZ_BAABJG010000051.1"/>
</dbReference>
<feature type="transmembrane region" description="Helical" evidence="8">
    <location>
        <begin position="301"/>
        <end position="321"/>
    </location>
</feature>
<accession>A0ABW3UXC7</accession>
<comment type="similarity">
    <text evidence="2">Belongs to the amino acid-polyamine-organocation (APC) superfamily. Spore germination protein (SGP) (TC 2.A.3.9) family.</text>
</comment>
<feature type="transmembrane region" description="Helical" evidence="8">
    <location>
        <begin position="12"/>
        <end position="35"/>
    </location>
</feature>
<sequence>MIEKGRISSFQMAIVMYPTIISTSLLSVPSITAKYADKDLWIAPIWASLVGYLLVYVLFRLHKLYPGQTFMEYSVSILGITMGKLLGFIYIVFYFINVGIMIREYGEFIMDAFLRQTPIIVVMSSMVIVCAFAVRSGLEVLGRVAQFFVPIVVILLFLIFSLAMPDLDAKNMLPIFEHGITPSLKAAVPTQTWYSEFFDLGLLIPFLSDREKGLKWGMISVLAVMISMVLCGIISLLLLGDIVGSFSYPVMLAARYISLADFLEHLEATAMAVWVLAMFIKISLVYYVLVLMVSQWFQLPGYRSIVFTVGYMLVVYSKWVASSREVLNHMLSTSLVFFYTTIQVVIPVLLLMIALVRKKWGKPKEPVNRLGSTAASEKN</sequence>
<dbReference type="EMBL" id="JBHTLU010000054">
    <property type="protein sequence ID" value="MFD1224984.1"/>
    <property type="molecule type" value="Genomic_DNA"/>
</dbReference>
<keyword evidence="4" id="KW-0309">Germination</keyword>
<evidence type="ECO:0000313" key="9">
    <source>
        <dbReference type="EMBL" id="MFD1224984.1"/>
    </source>
</evidence>
<evidence type="ECO:0000256" key="7">
    <source>
        <dbReference type="ARBA" id="ARBA00023136"/>
    </source>
</evidence>
<evidence type="ECO:0000256" key="4">
    <source>
        <dbReference type="ARBA" id="ARBA00022544"/>
    </source>
</evidence>
<evidence type="ECO:0000256" key="3">
    <source>
        <dbReference type="ARBA" id="ARBA00022448"/>
    </source>
</evidence>
<feature type="transmembrane region" description="Helical" evidence="8">
    <location>
        <begin position="336"/>
        <end position="356"/>
    </location>
</feature>
<evidence type="ECO:0000256" key="6">
    <source>
        <dbReference type="ARBA" id="ARBA00022989"/>
    </source>
</evidence>
<comment type="caution">
    <text evidence="9">The sequence shown here is derived from an EMBL/GenBank/DDBJ whole genome shotgun (WGS) entry which is preliminary data.</text>
</comment>
<feature type="transmembrane region" description="Helical" evidence="8">
    <location>
        <begin position="116"/>
        <end position="135"/>
    </location>
</feature>
<proteinExistence type="inferred from homology"/>
<dbReference type="InterPro" id="IPR004761">
    <property type="entry name" value="Spore_GerAB"/>
</dbReference>
<dbReference type="PANTHER" id="PTHR34975">
    <property type="entry name" value="SPORE GERMINATION PROTEIN A2"/>
    <property type="match status" value="1"/>
</dbReference>
<feature type="transmembrane region" description="Helical" evidence="8">
    <location>
        <begin position="147"/>
        <end position="164"/>
    </location>
</feature>
<keyword evidence="6 8" id="KW-1133">Transmembrane helix</keyword>
<dbReference type="Pfam" id="PF03845">
    <property type="entry name" value="Spore_permease"/>
    <property type="match status" value="1"/>
</dbReference>
<feature type="transmembrane region" description="Helical" evidence="8">
    <location>
        <begin position="41"/>
        <end position="61"/>
    </location>
</feature>
<evidence type="ECO:0000256" key="8">
    <source>
        <dbReference type="SAM" id="Phobius"/>
    </source>
</evidence>
<feature type="transmembrane region" description="Helical" evidence="8">
    <location>
        <begin position="73"/>
        <end position="96"/>
    </location>
</feature>
<gene>
    <name evidence="9" type="ORF">ACFQ4B_33315</name>
</gene>